<evidence type="ECO:0000313" key="3">
    <source>
        <dbReference type="Proteomes" id="UP001499967"/>
    </source>
</evidence>
<accession>A0ABP4AC60</accession>
<dbReference type="InterPro" id="IPR021412">
    <property type="entry name" value="DUF3052"/>
</dbReference>
<evidence type="ECO:0000313" key="2">
    <source>
        <dbReference type="EMBL" id="GAA0934610.1"/>
    </source>
</evidence>
<organism evidence="2 3">
    <name type="scientific">Pseudonocardia zijingensis</name>
    <dbReference type="NCBI Taxonomy" id="153376"/>
    <lineage>
        <taxon>Bacteria</taxon>
        <taxon>Bacillati</taxon>
        <taxon>Actinomycetota</taxon>
        <taxon>Actinomycetes</taxon>
        <taxon>Pseudonocardiales</taxon>
        <taxon>Pseudonocardiaceae</taxon>
        <taxon>Pseudonocardia</taxon>
    </lineage>
</organism>
<feature type="compositionally biased region" description="Polar residues" evidence="1">
    <location>
        <begin position="1"/>
        <end position="14"/>
    </location>
</feature>
<keyword evidence="3" id="KW-1185">Reference proteome</keyword>
<feature type="region of interest" description="Disordered" evidence="1">
    <location>
        <begin position="1"/>
        <end position="42"/>
    </location>
</feature>
<dbReference type="Proteomes" id="UP001499967">
    <property type="component" value="Unassembled WGS sequence"/>
</dbReference>
<reference evidence="3" key="1">
    <citation type="journal article" date="2019" name="Int. J. Syst. Evol. Microbiol.">
        <title>The Global Catalogue of Microorganisms (GCM) 10K type strain sequencing project: providing services to taxonomists for standard genome sequencing and annotation.</title>
        <authorList>
            <consortium name="The Broad Institute Genomics Platform"/>
            <consortium name="The Broad Institute Genome Sequencing Center for Infectious Disease"/>
            <person name="Wu L."/>
            <person name="Ma J."/>
        </authorList>
    </citation>
    <scope>NUCLEOTIDE SEQUENCE [LARGE SCALE GENOMIC DNA]</scope>
    <source>
        <strain evidence="3">JCM 11117</strain>
    </source>
</reference>
<protein>
    <submittedName>
        <fullName evidence="2">DUF3052 domain-containing protein</fullName>
    </submittedName>
</protein>
<gene>
    <name evidence="2" type="ORF">GCM10009559_25340</name>
</gene>
<comment type="caution">
    <text evidence="2">The sequence shown here is derived from an EMBL/GenBank/DDBJ whole genome shotgun (WGS) entry which is preliminary data.</text>
</comment>
<dbReference type="EMBL" id="BAAAHP010000072">
    <property type="protein sequence ID" value="GAA0934610.1"/>
    <property type="molecule type" value="Genomic_DNA"/>
</dbReference>
<sequence length="180" mass="18892">MRAAQSSCSDSATNEAGVGGQGTGNEQWTRQRGTRVVAADDAGRTSDIAGKLGVEPGMVVQELGWDSDVDEAVRDAVEERAGDELLDEDADDVIDLVLMWWRDGDGDLVDALINAIGPLAENGVIWVLTPKTGRPGHVEPSEIAEAAPTAGLSQTSNITVSDGWVGSRLVAPRAAAKSRR</sequence>
<proteinExistence type="predicted"/>
<dbReference type="Pfam" id="PF11253">
    <property type="entry name" value="DUF3052"/>
    <property type="match status" value="1"/>
</dbReference>
<evidence type="ECO:0000256" key="1">
    <source>
        <dbReference type="SAM" id="MobiDB-lite"/>
    </source>
</evidence>
<name>A0ABP4AC60_9PSEU</name>